<protein>
    <submittedName>
        <fullName evidence="2">Uncharacterized protein</fullName>
    </submittedName>
</protein>
<feature type="region of interest" description="Disordered" evidence="1">
    <location>
        <begin position="1"/>
        <end position="48"/>
    </location>
</feature>
<comment type="caution">
    <text evidence="2">The sequence shown here is derived from an EMBL/GenBank/DDBJ whole genome shotgun (WGS) entry which is preliminary data.</text>
</comment>
<reference evidence="2 3" key="1">
    <citation type="submission" date="2019-11" db="EMBL/GenBank/DDBJ databases">
        <title>Whole genome sequence of Oryza granulata.</title>
        <authorList>
            <person name="Li W."/>
        </authorList>
    </citation>
    <scope>NUCLEOTIDE SEQUENCE [LARGE SCALE GENOMIC DNA]</scope>
    <source>
        <strain evidence="3">cv. Menghai</strain>
        <tissue evidence="2">Leaf</tissue>
    </source>
</reference>
<proteinExistence type="predicted"/>
<organism evidence="2 3">
    <name type="scientific">Oryza meyeriana var. granulata</name>
    <dbReference type="NCBI Taxonomy" id="110450"/>
    <lineage>
        <taxon>Eukaryota</taxon>
        <taxon>Viridiplantae</taxon>
        <taxon>Streptophyta</taxon>
        <taxon>Embryophyta</taxon>
        <taxon>Tracheophyta</taxon>
        <taxon>Spermatophyta</taxon>
        <taxon>Magnoliopsida</taxon>
        <taxon>Liliopsida</taxon>
        <taxon>Poales</taxon>
        <taxon>Poaceae</taxon>
        <taxon>BOP clade</taxon>
        <taxon>Oryzoideae</taxon>
        <taxon>Oryzeae</taxon>
        <taxon>Oryzinae</taxon>
        <taxon>Oryza</taxon>
        <taxon>Oryza meyeriana</taxon>
    </lineage>
</organism>
<dbReference type="EMBL" id="SPHZ02000006">
    <property type="protein sequence ID" value="KAF0914745.1"/>
    <property type="molecule type" value="Genomic_DNA"/>
</dbReference>
<evidence type="ECO:0000256" key="1">
    <source>
        <dbReference type="SAM" id="MobiDB-lite"/>
    </source>
</evidence>
<dbReference type="AlphaFoldDB" id="A0A6G1DPI8"/>
<evidence type="ECO:0000313" key="3">
    <source>
        <dbReference type="Proteomes" id="UP000479710"/>
    </source>
</evidence>
<dbReference type="Proteomes" id="UP000479710">
    <property type="component" value="Unassembled WGS sequence"/>
</dbReference>
<accession>A0A6G1DPI8</accession>
<gene>
    <name evidence="2" type="ORF">E2562_031245</name>
</gene>
<keyword evidence="3" id="KW-1185">Reference proteome</keyword>
<name>A0A6G1DPI8_9ORYZ</name>
<evidence type="ECO:0000313" key="2">
    <source>
        <dbReference type="EMBL" id="KAF0914745.1"/>
    </source>
</evidence>
<sequence>MCGRQGCRGGQKRGEGGQALQAPRWTGDDAGESVARRGRQSNGITGTPEHALVMVEQLTEGLGVTLPPVAPMLVVGDAATCEFIVYRDNEVRREETQGVERIRQVVDTDKKRSRLEG</sequence>